<evidence type="ECO:0000313" key="1">
    <source>
        <dbReference type="EMBL" id="KAK9988168.1"/>
    </source>
</evidence>
<evidence type="ECO:0000313" key="2">
    <source>
        <dbReference type="Proteomes" id="UP001459277"/>
    </source>
</evidence>
<comment type="caution">
    <text evidence="1">The sequence shown here is derived from an EMBL/GenBank/DDBJ whole genome shotgun (WGS) entry which is preliminary data.</text>
</comment>
<keyword evidence="2" id="KW-1185">Reference proteome</keyword>
<accession>A0AAW2BRN9</accession>
<organism evidence="1 2">
    <name type="scientific">Lithocarpus litseifolius</name>
    <dbReference type="NCBI Taxonomy" id="425828"/>
    <lineage>
        <taxon>Eukaryota</taxon>
        <taxon>Viridiplantae</taxon>
        <taxon>Streptophyta</taxon>
        <taxon>Embryophyta</taxon>
        <taxon>Tracheophyta</taxon>
        <taxon>Spermatophyta</taxon>
        <taxon>Magnoliopsida</taxon>
        <taxon>eudicotyledons</taxon>
        <taxon>Gunneridae</taxon>
        <taxon>Pentapetalae</taxon>
        <taxon>rosids</taxon>
        <taxon>fabids</taxon>
        <taxon>Fagales</taxon>
        <taxon>Fagaceae</taxon>
        <taxon>Lithocarpus</taxon>
    </lineage>
</organism>
<protein>
    <submittedName>
        <fullName evidence="1">Uncharacterized protein</fullName>
    </submittedName>
</protein>
<dbReference type="AlphaFoldDB" id="A0AAW2BRN9"/>
<dbReference type="Proteomes" id="UP001459277">
    <property type="component" value="Unassembled WGS sequence"/>
</dbReference>
<dbReference type="EMBL" id="JAZDWU010000010">
    <property type="protein sequence ID" value="KAK9988168.1"/>
    <property type="molecule type" value="Genomic_DNA"/>
</dbReference>
<proteinExistence type="predicted"/>
<sequence>MMVCHIKTMGRLAKPSVVAKCTDLDGFSVEEPSTILDKPEADLTHSMRTTMKANGDYEKIVGCLEESSLEKVGIGLGPKQSEAHDVYNLSPMTTSPFNTEAGECSNIYSGPFSSTSTPNRSGEKPTVFPNCLVTPVEMSWSDSEGSFSVS</sequence>
<name>A0AAW2BRN9_9ROSI</name>
<gene>
    <name evidence="1" type="ORF">SO802_028407</name>
</gene>
<reference evidence="1 2" key="1">
    <citation type="submission" date="2024-01" db="EMBL/GenBank/DDBJ databases">
        <title>A telomere-to-telomere, gap-free genome of sweet tea (Lithocarpus litseifolius).</title>
        <authorList>
            <person name="Zhou J."/>
        </authorList>
    </citation>
    <scope>NUCLEOTIDE SEQUENCE [LARGE SCALE GENOMIC DNA]</scope>
    <source>
        <strain evidence="1">Zhou-2022a</strain>
        <tissue evidence="1">Leaf</tissue>
    </source>
</reference>